<gene>
    <name evidence="1" type="ORF">AB675_5158</name>
</gene>
<dbReference type="SUPFAM" id="SSF54427">
    <property type="entry name" value="NTF2-like"/>
    <property type="match status" value="1"/>
</dbReference>
<dbReference type="GeneID" id="28737226"/>
<evidence type="ECO:0008006" key="3">
    <source>
        <dbReference type="Google" id="ProtNLM"/>
    </source>
</evidence>
<dbReference type="RefSeq" id="XP_017999465.1">
    <property type="nucleotide sequence ID" value="XM_018145346.1"/>
</dbReference>
<keyword evidence="2" id="KW-1185">Reference proteome</keyword>
<dbReference type="STRING" id="1664694.A0A0N1P0S8"/>
<sequence>MTEQEPSTNSSMTDKSALRALYEYYIDFCNAHDFQAMEKFYTAPAIRINDEPWTPSRVTDQFRPLVEGFPDWHWEIRHFVIDDNFLSLHFRVTGTHLGVFQGIPPTGKKVETTQFTLYRVVGGVKFDAVWDMTDFDSVIKQIS</sequence>
<dbReference type="Gene3D" id="3.10.450.50">
    <property type="match status" value="1"/>
</dbReference>
<dbReference type="Pfam" id="PF07366">
    <property type="entry name" value="SnoaL"/>
    <property type="match status" value="1"/>
</dbReference>
<organism evidence="1 2">
    <name type="scientific">Cyphellophora attinorum</name>
    <dbReference type="NCBI Taxonomy" id="1664694"/>
    <lineage>
        <taxon>Eukaryota</taxon>
        <taxon>Fungi</taxon>
        <taxon>Dikarya</taxon>
        <taxon>Ascomycota</taxon>
        <taxon>Pezizomycotina</taxon>
        <taxon>Eurotiomycetes</taxon>
        <taxon>Chaetothyriomycetidae</taxon>
        <taxon>Chaetothyriales</taxon>
        <taxon>Cyphellophoraceae</taxon>
        <taxon>Cyphellophora</taxon>
    </lineage>
</organism>
<dbReference type="PANTHER" id="PTHR38436">
    <property type="entry name" value="POLYKETIDE CYCLASE SNOAL-LIKE DOMAIN"/>
    <property type="match status" value="1"/>
</dbReference>
<dbReference type="InterPro" id="IPR009959">
    <property type="entry name" value="Cyclase_SnoaL-like"/>
</dbReference>
<evidence type="ECO:0000313" key="2">
    <source>
        <dbReference type="Proteomes" id="UP000038010"/>
    </source>
</evidence>
<dbReference type="EMBL" id="LFJN01000015">
    <property type="protein sequence ID" value="KPI39502.1"/>
    <property type="molecule type" value="Genomic_DNA"/>
</dbReference>
<dbReference type="OrthoDB" id="3428563at2759"/>
<dbReference type="VEuPathDB" id="FungiDB:AB675_5158"/>
<dbReference type="Proteomes" id="UP000038010">
    <property type="component" value="Unassembled WGS sequence"/>
</dbReference>
<proteinExistence type="predicted"/>
<evidence type="ECO:0000313" key="1">
    <source>
        <dbReference type="EMBL" id="KPI39502.1"/>
    </source>
</evidence>
<protein>
    <recommendedName>
        <fullName evidence="3">Ester cyclase</fullName>
    </recommendedName>
</protein>
<dbReference type="AlphaFoldDB" id="A0A0N1P0S8"/>
<name>A0A0N1P0S8_9EURO</name>
<comment type="caution">
    <text evidence="1">The sequence shown here is derived from an EMBL/GenBank/DDBJ whole genome shotgun (WGS) entry which is preliminary data.</text>
</comment>
<dbReference type="GO" id="GO:0030638">
    <property type="term" value="P:polyketide metabolic process"/>
    <property type="evidence" value="ECO:0007669"/>
    <property type="project" value="InterPro"/>
</dbReference>
<dbReference type="InterPro" id="IPR032710">
    <property type="entry name" value="NTF2-like_dom_sf"/>
</dbReference>
<accession>A0A0N1P0S8</accession>
<dbReference type="PANTHER" id="PTHR38436:SF1">
    <property type="entry name" value="ESTER CYCLASE"/>
    <property type="match status" value="1"/>
</dbReference>
<reference evidence="1 2" key="1">
    <citation type="submission" date="2015-06" db="EMBL/GenBank/DDBJ databases">
        <title>Draft genome of the ant-associated black yeast Phialophora attae CBS 131958.</title>
        <authorList>
            <person name="Moreno L.F."/>
            <person name="Stielow B.J."/>
            <person name="de Hoog S."/>
            <person name="Vicente V.A."/>
            <person name="Weiss V.A."/>
            <person name="de Vries M."/>
            <person name="Cruz L.M."/>
            <person name="Souza E.M."/>
        </authorList>
    </citation>
    <scope>NUCLEOTIDE SEQUENCE [LARGE SCALE GENOMIC DNA]</scope>
    <source>
        <strain evidence="1 2">CBS 131958</strain>
    </source>
</reference>